<comment type="caution">
    <text evidence="1">The sequence shown here is derived from an EMBL/GenBank/DDBJ whole genome shotgun (WGS) entry which is preliminary data.</text>
</comment>
<dbReference type="EMBL" id="MU155165">
    <property type="protein sequence ID" value="KAF9482478.1"/>
    <property type="molecule type" value="Genomic_DNA"/>
</dbReference>
<sequence>MYRYIIPAGLKFVFQDQEGNIIARIGKDGRVEDLGQSSKSAPIVIEDERGRELYRSKNLRGPSPTPRELRQGHFRTHVRSVYEEHNMDFGGDEVIATLDAGGYRLQVSRPSQRRRS</sequence>
<name>A0A9P5Z6S5_9AGAR</name>
<accession>A0A9P5Z6S5</accession>
<organism evidence="1 2">
    <name type="scientific">Pholiota conissans</name>
    <dbReference type="NCBI Taxonomy" id="109636"/>
    <lineage>
        <taxon>Eukaryota</taxon>
        <taxon>Fungi</taxon>
        <taxon>Dikarya</taxon>
        <taxon>Basidiomycota</taxon>
        <taxon>Agaricomycotina</taxon>
        <taxon>Agaricomycetes</taxon>
        <taxon>Agaricomycetidae</taxon>
        <taxon>Agaricales</taxon>
        <taxon>Agaricineae</taxon>
        <taxon>Strophariaceae</taxon>
        <taxon>Pholiota</taxon>
    </lineage>
</organism>
<gene>
    <name evidence="1" type="ORF">BDN70DRAFT_875036</name>
</gene>
<reference evidence="1" key="1">
    <citation type="submission" date="2020-11" db="EMBL/GenBank/DDBJ databases">
        <authorList>
            <consortium name="DOE Joint Genome Institute"/>
            <person name="Ahrendt S."/>
            <person name="Riley R."/>
            <person name="Andreopoulos W."/>
            <person name="Labutti K."/>
            <person name="Pangilinan J."/>
            <person name="Ruiz-Duenas F.J."/>
            <person name="Barrasa J.M."/>
            <person name="Sanchez-Garcia M."/>
            <person name="Camarero S."/>
            <person name="Miyauchi S."/>
            <person name="Serrano A."/>
            <person name="Linde D."/>
            <person name="Babiker R."/>
            <person name="Drula E."/>
            <person name="Ayuso-Fernandez I."/>
            <person name="Pacheco R."/>
            <person name="Padilla G."/>
            <person name="Ferreira P."/>
            <person name="Barriuso J."/>
            <person name="Kellner H."/>
            <person name="Castanera R."/>
            <person name="Alfaro M."/>
            <person name="Ramirez L."/>
            <person name="Pisabarro A.G."/>
            <person name="Kuo A."/>
            <person name="Tritt A."/>
            <person name="Lipzen A."/>
            <person name="He G."/>
            <person name="Yan M."/>
            <person name="Ng V."/>
            <person name="Cullen D."/>
            <person name="Martin F."/>
            <person name="Rosso M.-N."/>
            <person name="Henrissat B."/>
            <person name="Hibbett D."/>
            <person name="Martinez A.T."/>
            <person name="Grigoriev I.V."/>
        </authorList>
    </citation>
    <scope>NUCLEOTIDE SEQUENCE</scope>
    <source>
        <strain evidence="1">CIRM-BRFM 674</strain>
    </source>
</reference>
<evidence type="ECO:0000313" key="2">
    <source>
        <dbReference type="Proteomes" id="UP000807469"/>
    </source>
</evidence>
<dbReference type="Proteomes" id="UP000807469">
    <property type="component" value="Unassembled WGS sequence"/>
</dbReference>
<dbReference type="AlphaFoldDB" id="A0A9P5Z6S5"/>
<proteinExistence type="predicted"/>
<keyword evidence="2" id="KW-1185">Reference proteome</keyword>
<protein>
    <submittedName>
        <fullName evidence="1">Uncharacterized protein</fullName>
    </submittedName>
</protein>
<evidence type="ECO:0000313" key="1">
    <source>
        <dbReference type="EMBL" id="KAF9482478.1"/>
    </source>
</evidence>
<dbReference type="OrthoDB" id="3240950at2759"/>